<dbReference type="OrthoDB" id="1750395at2759"/>
<name>A0A5B6VKM2_9ROSI</name>
<organism evidence="1 2">
    <name type="scientific">Gossypium australe</name>
    <dbReference type="NCBI Taxonomy" id="47621"/>
    <lineage>
        <taxon>Eukaryota</taxon>
        <taxon>Viridiplantae</taxon>
        <taxon>Streptophyta</taxon>
        <taxon>Embryophyta</taxon>
        <taxon>Tracheophyta</taxon>
        <taxon>Spermatophyta</taxon>
        <taxon>Magnoliopsida</taxon>
        <taxon>eudicotyledons</taxon>
        <taxon>Gunneridae</taxon>
        <taxon>Pentapetalae</taxon>
        <taxon>rosids</taxon>
        <taxon>malvids</taxon>
        <taxon>Malvales</taxon>
        <taxon>Malvaceae</taxon>
        <taxon>Malvoideae</taxon>
        <taxon>Gossypium</taxon>
    </lineage>
</organism>
<reference evidence="1" key="1">
    <citation type="submission" date="2019-08" db="EMBL/GenBank/DDBJ databases">
        <authorList>
            <person name="Liu F."/>
        </authorList>
    </citation>
    <scope>NUCLEOTIDE SEQUENCE [LARGE SCALE GENOMIC DNA]</scope>
    <source>
        <strain evidence="1">PA1801</strain>
        <tissue evidence="1">Leaf</tissue>
    </source>
</reference>
<dbReference type="EMBL" id="SMMG02000006">
    <property type="protein sequence ID" value="KAA3469577.1"/>
    <property type="molecule type" value="Genomic_DNA"/>
</dbReference>
<dbReference type="AlphaFoldDB" id="A0A5B6VKM2"/>
<proteinExistence type="predicted"/>
<dbReference type="Proteomes" id="UP000325315">
    <property type="component" value="Unassembled WGS sequence"/>
</dbReference>
<accession>A0A5B6VKM2</accession>
<evidence type="ECO:0000313" key="1">
    <source>
        <dbReference type="EMBL" id="KAA3469577.1"/>
    </source>
</evidence>
<evidence type="ECO:0000313" key="2">
    <source>
        <dbReference type="Proteomes" id="UP000325315"/>
    </source>
</evidence>
<protein>
    <submittedName>
        <fullName evidence="1">Pleiotropic drug resistance protein 3-like</fullName>
    </submittedName>
</protein>
<gene>
    <name evidence="1" type="ORF">EPI10_015351</name>
</gene>
<sequence>MILKLSKGYANRVRKIMIMLASWNCSLVSWGHTLLEPVSFEEVETIEDWKEAMRNEISMIHKNQT</sequence>
<keyword evidence="2" id="KW-1185">Reference proteome</keyword>
<comment type="caution">
    <text evidence="1">The sequence shown here is derived from an EMBL/GenBank/DDBJ whole genome shotgun (WGS) entry which is preliminary data.</text>
</comment>